<dbReference type="PANTHER" id="PTHR24020:SF84">
    <property type="entry name" value="VWFA DOMAIN-CONTAINING PROTEIN"/>
    <property type="match status" value="1"/>
</dbReference>
<reference evidence="2" key="1">
    <citation type="journal article" date="2021" name="Genome Biol. Evol.">
        <title>A High-Quality Reference Genome for a Parasitic Bivalve with Doubly Uniparental Inheritance (Bivalvia: Unionida).</title>
        <authorList>
            <person name="Smith C.H."/>
        </authorList>
    </citation>
    <scope>NUCLEOTIDE SEQUENCE</scope>
    <source>
        <strain evidence="2">CHS0354</strain>
    </source>
</reference>
<dbReference type="AlphaFoldDB" id="A0AAE0SCM5"/>
<feature type="domain" description="VWFA" evidence="1">
    <location>
        <begin position="21"/>
        <end position="190"/>
    </location>
</feature>
<dbReference type="InterPro" id="IPR036465">
    <property type="entry name" value="vWFA_dom_sf"/>
</dbReference>
<dbReference type="PROSITE" id="PS50234">
    <property type="entry name" value="VWFA"/>
    <property type="match status" value="2"/>
</dbReference>
<organism evidence="2 3">
    <name type="scientific">Potamilus streckersoni</name>
    <dbReference type="NCBI Taxonomy" id="2493646"/>
    <lineage>
        <taxon>Eukaryota</taxon>
        <taxon>Metazoa</taxon>
        <taxon>Spiralia</taxon>
        <taxon>Lophotrochozoa</taxon>
        <taxon>Mollusca</taxon>
        <taxon>Bivalvia</taxon>
        <taxon>Autobranchia</taxon>
        <taxon>Heteroconchia</taxon>
        <taxon>Palaeoheterodonta</taxon>
        <taxon>Unionida</taxon>
        <taxon>Unionoidea</taxon>
        <taxon>Unionidae</taxon>
        <taxon>Ambleminae</taxon>
        <taxon>Lampsilini</taxon>
        <taxon>Potamilus</taxon>
    </lineage>
</organism>
<comment type="caution">
    <text evidence="2">The sequence shown here is derived from an EMBL/GenBank/DDBJ whole genome shotgun (WGS) entry which is preliminary data.</text>
</comment>
<evidence type="ECO:0000313" key="3">
    <source>
        <dbReference type="Proteomes" id="UP001195483"/>
    </source>
</evidence>
<dbReference type="PANTHER" id="PTHR24020">
    <property type="entry name" value="COLLAGEN ALPHA"/>
    <property type="match status" value="1"/>
</dbReference>
<dbReference type="SMART" id="SM00327">
    <property type="entry name" value="VWA"/>
    <property type="match status" value="2"/>
</dbReference>
<dbReference type="PRINTS" id="PR00453">
    <property type="entry name" value="VWFADOMAIN"/>
</dbReference>
<keyword evidence="3" id="KW-1185">Reference proteome</keyword>
<protein>
    <recommendedName>
        <fullName evidence="1">VWFA domain-containing protein</fullName>
    </recommendedName>
</protein>
<dbReference type="EMBL" id="JAEAOA010002360">
    <property type="protein sequence ID" value="KAK3589597.1"/>
    <property type="molecule type" value="Genomic_DNA"/>
</dbReference>
<dbReference type="Proteomes" id="UP001195483">
    <property type="component" value="Unassembled WGS sequence"/>
</dbReference>
<dbReference type="Gene3D" id="3.40.50.410">
    <property type="entry name" value="von Willebrand factor, type A domain"/>
    <property type="match status" value="2"/>
</dbReference>
<dbReference type="SUPFAM" id="SSF53300">
    <property type="entry name" value="vWA-like"/>
    <property type="match status" value="2"/>
</dbReference>
<gene>
    <name evidence="2" type="ORF">CHS0354_043058</name>
</gene>
<dbReference type="CDD" id="cd01450">
    <property type="entry name" value="vWFA_subfamily_ECM"/>
    <property type="match status" value="1"/>
</dbReference>
<reference evidence="2" key="2">
    <citation type="journal article" date="2021" name="Genome Biol. Evol.">
        <title>Developing a high-quality reference genome for a parasitic bivalve with doubly uniparental inheritance (Bivalvia: Unionida).</title>
        <authorList>
            <person name="Smith C.H."/>
        </authorList>
    </citation>
    <scope>NUCLEOTIDE SEQUENCE</scope>
    <source>
        <strain evidence="2">CHS0354</strain>
        <tissue evidence="2">Mantle</tissue>
    </source>
</reference>
<sequence length="388" mass="43230">MIYLFSKIHLFPDRCKLGPADVIFLVDSSESQKSDNFNKQLKFIKDFVKSVYIGPTYVQVSVITYSFDATVEFKWTTHNDNSSVLDAIDNIKYKSGPTYTGIALSAARTVLLQSTRIVKKYVIVFTDGMSSNILDTKGQAALLKVAGVNIIAIGIGSQILHEELQHIASDDSKIFTVSNHDGLNSIQTQIGSYVCEACLNEVSDVLYVLDASSSVALSEFQGALDALQYITSILTIGRDKVMTSLIRYAAEPEIVYGFQKCTSAIEMHREISVLYQYPQPANRTKAVEFVYTNGFTNASGAREWKRHVIIFLTNGNNIDPGASNQIDVLKNEGKIVVAIGHRNFVNREKLLNIASYPYMFYHLGEDQYTDISVLKSLKILIEYNTCSL</sequence>
<accession>A0AAE0SCM5</accession>
<dbReference type="Pfam" id="PF00092">
    <property type="entry name" value="VWA"/>
    <property type="match status" value="2"/>
</dbReference>
<evidence type="ECO:0000259" key="1">
    <source>
        <dbReference type="PROSITE" id="PS50234"/>
    </source>
</evidence>
<reference evidence="2" key="3">
    <citation type="submission" date="2023-05" db="EMBL/GenBank/DDBJ databases">
        <authorList>
            <person name="Smith C.H."/>
        </authorList>
    </citation>
    <scope>NUCLEOTIDE SEQUENCE</scope>
    <source>
        <strain evidence="2">CHS0354</strain>
        <tissue evidence="2">Mantle</tissue>
    </source>
</reference>
<proteinExistence type="predicted"/>
<evidence type="ECO:0000313" key="2">
    <source>
        <dbReference type="EMBL" id="KAK3589597.1"/>
    </source>
</evidence>
<feature type="domain" description="VWFA" evidence="1">
    <location>
        <begin position="204"/>
        <end position="377"/>
    </location>
</feature>
<name>A0AAE0SCM5_9BIVA</name>
<dbReference type="InterPro" id="IPR002035">
    <property type="entry name" value="VWF_A"/>
</dbReference>
<dbReference type="InterPro" id="IPR050525">
    <property type="entry name" value="ECM_Assembly_Org"/>
</dbReference>